<feature type="domain" description="Cyclic nucleotide-binding" evidence="5">
    <location>
        <begin position="378"/>
        <end position="470"/>
    </location>
</feature>
<comment type="caution">
    <text evidence="6">The sequence shown here is derived from an EMBL/GenBank/DDBJ whole genome shotgun (WGS) entry which is preliminary data.</text>
</comment>
<dbReference type="PANTHER" id="PTHR45651:SF68">
    <property type="entry name" value="ION TRANSPORT DOMAIN-CONTAINING PROTEIN"/>
    <property type="match status" value="1"/>
</dbReference>
<organism evidence="6 7">
    <name type="scientific">Quercus suber</name>
    <name type="common">Cork oak</name>
    <dbReference type="NCBI Taxonomy" id="58331"/>
    <lineage>
        <taxon>Eukaryota</taxon>
        <taxon>Viridiplantae</taxon>
        <taxon>Streptophyta</taxon>
        <taxon>Embryophyta</taxon>
        <taxon>Tracheophyta</taxon>
        <taxon>Spermatophyta</taxon>
        <taxon>Magnoliopsida</taxon>
        <taxon>eudicotyledons</taxon>
        <taxon>Gunneridae</taxon>
        <taxon>Pentapetalae</taxon>
        <taxon>rosids</taxon>
        <taxon>fabids</taxon>
        <taxon>Fagales</taxon>
        <taxon>Fagaceae</taxon>
        <taxon>Quercus</taxon>
    </lineage>
</organism>
<feature type="coiled-coil region" evidence="3">
    <location>
        <begin position="273"/>
        <end position="315"/>
    </location>
</feature>
<proteinExistence type="predicted"/>
<dbReference type="GO" id="GO:0034220">
    <property type="term" value="P:monoatomic ion transmembrane transport"/>
    <property type="evidence" value="ECO:0007669"/>
    <property type="project" value="UniProtKB-KW"/>
</dbReference>
<dbReference type="InterPro" id="IPR018490">
    <property type="entry name" value="cNMP-bd_dom_sf"/>
</dbReference>
<feature type="transmembrane region" description="Helical" evidence="4">
    <location>
        <begin position="120"/>
        <end position="144"/>
    </location>
</feature>
<dbReference type="PANTHER" id="PTHR45651">
    <property type="entry name" value="CYCLIC NUCLEOTIDE-GATED ION CHANNEL 15-RELATED-RELATED"/>
    <property type="match status" value="1"/>
</dbReference>
<keyword evidence="1" id="KW-0813">Transport</keyword>
<keyword evidence="4" id="KW-0812">Transmembrane</keyword>
<keyword evidence="3" id="KW-0175">Coiled coil</keyword>
<dbReference type="SUPFAM" id="SSF51206">
    <property type="entry name" value="cAMP-binding domain-like"/>
    <property type="match status" value="1"/>
</dbReference>
<keyword evidence="7" id="KW-1185">Reference proteome</keyword>
<keyword evidence="1" id="KW-1071">Ligand-gated ion channel</keyword>
<dbReference type="Gene3D" id="2.60.120.10">
    <property type="entry name" value="Jelly Rolls"/>
    <property type="match status" value="1"/>
</dbReference>
<protein>
    <submittedName>
        <fullName evidence="6">Cyclic nucleotide-gated ion channel 1</fullName>
    </submittedName>
</protein>
<keyword evidence="4" id="KW-0472">Membrane</keyword>
<evidence type="ECO:0000259" key="5">
    <source>
        <dbReference type="PROSITE" id="PS50042"/>
    </source>
</evidence>
<keyword evidence="2" id="KW-0407">Ion channel</keyword>
<dbReference type="EMBL" id="PKMF04000173">
    <property type="protein sequence ID" value="KAK7845222.1"/>
    <property type="molecule type" value="Genomic_DNA"/>
</dbReference>
<dbReference type="CDD" id="cd00038">
    <property type="entry name" value="CAP_ED"/>
    <property type="match status" value="1"/>
</dbReference>
<reference evidence="6 7" key="1">
    <citation type="journal article" date="2018" name="Sci. Data">
        <title>The draft genome sequence of cork oak.</title>
        <authorList>
            <person name="Ramos A.M."/>
            <person name="Usie A."/>
            <person name="Barbosa P."/>
            <person name="Barros P.M."/>
            <person name="Capote T."/>
            <person name="Chaves I."/>
            <person name="Simoes F."/>
            <person name="Abreu I."/>
            <person name="Carrasquinho I."/>
            <person name="Faro C."/>
            <person name="Guimaraes J.B."/>
            <person name="Mendonca D."/>
            <person name="Nobrega F."/>
            <person name="Rodrigues L."/>
            <person name="Saibo N.J.M."/>
            <person name="Varela M.C."/>
            <person name="Egas C."/>
            <person name="Matos J."/>
            <person name="Miguel C.M."/>
            <person name="Oliveira M.M."/>
            <person name="Ricardo C.P."/>
            <person name="Goncalves S."/>
        </authorList>
    </citation>
    <scope>NUCLEOTIDE SEQUENCE [LARGE SCALE GENOMIC DNA]</scope>
    <source>
        <strain evidence="7">cv. HL8</strain>
    </source>
</reference>
<evidence type="ECO:0000256" key="4">
    <source>
        <dbReference type="SAM" id="Phobius"/>
    </source>
</evidence>
<name>A0AAW0L0S9_QUESU</name>
<accession>A0AAW0L0S9</accession>
<sequence length="532" mass="62024">MDNVGQFLHYGFEIEGQHSSTERNPDPHRRFSHAWSIIFRLSCVIAVSLDPLFFYVPVINEENKCIELDKKLRTLAPILRTFTDIICLLNIALQFYNGYIDENSKNATLIKDPWKIARRYLWPYLVIDILVLLPIPQVAILILFREVRGSKALGIRKYLTAVLLFQYVPRVLGALWYLLSIERETACWLIACQKQPGCVGSSFNCDDQSLGNRTFLTDSCPINTPNTTDMPFDFGIFRDALQSGVVHSKDFPQKFFRCFWWGLRNLRSGAQLYMQLETARSEKKRKKMKQEREKKEEEERMKMEEKLEMEEKKRTIGIWMFKYRLPREMKKQIMQNIIPRLERKKDVCVENLFCYLPEDISNAVKRCLCLDLLKKVPVLQNMDEQLLKNICDSLKPVYYKERSYIVREGDPIDATFFITDGIAWAYTSSNGEASSSSSHAERLEKGHFFGEELLELGLSKLSRLPLSPRTVKTHGPIEAFALMDEDLKKIISKNWMHVAKEQLEPFAAYVVQAAWRRHHENKNLERSSHGGR</sequence>
<keyword evidence="1" id="KW-0406">Ion transport</keyword>
<dbReference type="SUPFAM" id="SSF81324">
    <property type="entry name" value="Voltage-gated potassium channels"/>
    <property type="match status" value="1"/>
</dbReference>
<feature type="transmembrane region" description="Helical" evidence="4">
    <location>
        <begin position="78"/>
        <end position="100"/>
    </location>
</feature>
<dbReference type="AlphaFoldDB" id="A0AAW0L0S9"/>
<evidence type="ECO:0000256" key="1">
    <source>
        <dbReference type="ARBA" id="ARBA00023286"/>
    </source>
</evidence>
<feature type="transmembrane region" description="Helical" evidence="4">
    <location>
        <begin position="37"/>
        <end position="58"/>
    </location>
</feature>
<dbReference type="GO" id="GO:0016020">
    <property type="term" value="C:membrane"/>
    <property type="evidence" value="ECO:0007669"/>
    <property type="project" value="UniProtKB-SubCell"/>
</dbReference>
<evidence type="ECO:0000256" key="3">
    <source>
        <dbReference type="SAM" id="Coils"/>
    </source>
</evidence>
<evidence type="ECO:0000313" key="6">
    <source>
        <dbReference type="EMBL" id="KAK7845222.1"/>
    </source>
</evidence>
<keyword evidence="4" id="KW-1133">Transmembrane helix</keyword>
<dbReference type="PROSITE" id="PS50042">
    <property type="entry name" value="CNMP_BINDING_3"/>
    <property type="match status" value="1"/>
</dbReference>
<dbReference type="InterPro" id="IPR014710">
    <property type="entry name" value="RmlC-like_jellyroll"/>
</dbReference>
<evidence type="ECO:0000256" key="2">
    <source>
        <dbReference type="ARBA" id="ARBA00023303"/>
    </source>
</evidence>
<dbReference type="InterPro" id="IPR000595">
    <property type="entry name" value="cNMP-bd_dom"/>
</dbReference>
<gene>
    <name evidence="6" type="primary">CNGC1_56</name>
    <name evidence="6" type="ORF">CFP56_009838</name>
</gene>
<evidence type="ECO:0000313" key="7">
    <source>
        <dbReference type="Proteomes" id="UP000237347"/>
    </source>
</evidence>
<dbReference type="SMART" id="SM00100">
    <property type="entry name" value="cNMP"/>
    <property type="match status" value="1"/>
</dbReference>
<dbReference type="Proteomes" id="UP000237347">
    <property type="component" value="Unassembled WGS sequence"/>
</dbReference>